<dbReference type="GO" id="GO:0005829">
    <property type="term" value="C:cytosol"/>
    <property type="evidence" value="ECO:0007669"/>
    <property type="project" value="TreeGrafter"/>
</dbReference>
<dbReference type="SUPFAM" id="SSF51206">
    <property type="entry name" value="cAMP-binding domain-like"/>
    <property type="match status" value="1"/>
</dbReference>
<feature type="domain" description="HTH crp-type" evidence="6">
    <location>
        <begin position="169"/>
        <end position="243"/>
    </location>
</feature>
<dbReference type="InterPro" id="IPR014710">
    <property type="entry name" value="RmlC-like_jellyroll"/>
</dbReference>
<dbReference type="PANTHER" id="PTHR24567">
    <property type="entry name" value="CRP FAMILY TRANSCRIPTIONAL REGULATORY PROTEIN"/>
    <property type="match status" value="1"/>
</dbReference>
<dbReference type="InterPro" id="IPR012318">
    <property type="entry name" value="HTH_CRP"/>
</dbReference>
<dbReference type="PANTHER" id="PTHR24567:SF75">
    <property type="entry name" value="FUMARATE AND NITRATE REDUCTION REGULATORY PROTEIN"/>
    <property type="match status" value="1"/>
</dbReference>
<evidence type="ECO:0000256" key="2">
    <source>
        <dbReference type="ARBA" id="ARBA00023125"/>
    </source>
</evidence>
<dbReference type="InterPro" id="IPR000595">
    <property type="entry name" value="cNMP-bd_dom"/>
</dbReference>
<keyword evidence="2" id="KW-0238">DNA-binding</keyword>
<keyword evidence="1" id="KW-0805">Transcription regulation</keyword>
<evidence type="ECO:0000313" key="7">
    <source>
        <dbReference type="EMBL" id="PSC05391.1"/>
    </source>
</evidence>
<dbReference type="SUPFAM" id="SSF46785">
    <property type="entry name" value="Winged helix' DNA-binding domain"/>
    <property type="match status" value="1"/>
</dbReference>
<dbReference type="SMART" id="SM00419">
    <property type="entry name" value="HTH_CRP"/>
    <property type="match status" value="1"/>
</dbReference>
<evidence type="ECO:0000259" key="5">
    <source>
        <dbReference type="PROSITE" id="PS50042"/>
    </source>
</evidence>
<accession>A0A2T1HUS7</accession>
<dbReference type="InterPro" id="IPR036388">
    <property type="entry name" value="WH-like_DNA-bd_sf"/>
</dbReference>
<dbReference type="PROSITE" id="PS50042">
    <property type="entry name" value="CNMP_BINDING_3"/>
    <property type="match status" value="1"/>
</dbReference>
<protein>
    <submittedName>
        <fullName evidence="7">Crp/Fnr family transcriptional regulator</fullName>
    </submittedName>
</protein>
<dbReference type="Proteomes" id="UP000239772">
    <property type="component" value="Unassembled WGS sequence"/>
</dbReference>
<dbReference type="RefSeq" id="WP_106336400.1">
    <property type="nucleotide sequence ID" value="NZ_PVZS01000008.1"/>
</dbReference>
<dbReference type="CDD" id="cd00092">
    <property type="entry name" value="HTH_CRP"/>
    <property type="match status" value="1"/>
</dbReference>
<proteinExistence type="predicted"/>
<dbReference type="AlphaFoldDB" id="A0A2T1HUS7"/>
<reference evidence="8" key="1">
    <citation type="submission" date="2018-03" db="EMBL/GenBank/DDBJ databases">
        <authorList>
            <person name="Sun L."/>
            <person name="Liu H."/>
            <person name="Chen W."/>
            <person name="Huang K."/>
            <person name="Liu W."/>
            <person name="Gao X."/>
        </authorList>
    </citation>
    <scope>NUCLEOTIDE SEQUENCE [LARGE SCALE GENOMIC DNA]</scope>
    <source>
        <strain evidence="8">SH9</strain>
    </source>
</reference>
<dbReference type="Pfam" id="PF00027">
    <property type="entry name" value="cNMP_binding"/>
    <property type="match status" value="1"/>
</dbReference>
<sequence>MTTTSLRPSHGDIMDRTRSGMLLAGGDYSFKGRGGTTFEDRAEPDWTSEMFGARIPETAARGKALFWEGAPAEHIFQIVEGVVRLFRIFPDGRRVVMGFAFPGDVLGIAVKDRYLFTAEAVTPVRMRRASRERLSAQLAEQPQVAAIIFDRMRDELCAVQDQMLLLLCQAAETRIVKFLVRVARKSPGAIEHGEEFELPMLRTDIADHLGLTMETVCRTMTKLRRDGLIAMRGPHKIQIRNARRLLEAAGREETDDADEAWG</sequence>
<dbReference type="InterPro" id="IPR036390">
    <property type="entry name" value="WH_DNA-bd_sf"/>
</dbReference>
<dbReference type="FunFam" id="1.10.10.10:FF:000028">
    <property type="entry name" value="Fumarate/nitrate reduction transcriptional regulator Fnr"/>
    <property type="match status" value="1"/>
</dbReference>
<dbReference type="EMBL" id="PVZS01000008">
    <property type="protein sequence ID" value="PSC05391.1"/>
    <property type="molecule type" value="Genomic_DNA"/>
</dbReference>
<gene>
    <name evidence="7" type="ORF">SLNSH_09345</name>
</gene>
<dbReference type="SMART" id="SM00100">
    <property type="entry name" value="cNMP"/>
    <property type="match status" value="1"/>
</dbReference>
<evidence type="ECO:0000256" key="1">
    <source>
        <dbReference type="ARBA" id="ARBA00023015"/>
    </source>
</evidence>
<organism evidence="7 8">
    <name type="scientific">Alsobacter soli</name>
    <dbReference type="NCBI Taxonomy" id="2109933"/>
    <lineage>
        <taxon>Bacteria</taxon>
        <taxon>Pseudomonadati</taxon>
        <taxon>Pseudomonadota</taxon>
        <taxon>Alphaproteobacteria</taxon>
        <taxon>Hyphomicrobiales</taxon>
        <taxon>Alsobacteraceae</taxon>
        <taxon>Alsobacter</taxon>
    </lineage>
</organism>
<evidence type="ECO:0000256" key="4">
    <source>
        <dbReference type="ARBA" id="ARBA00023231"/>
    </source>
</evidence>
<dbReference type="InterPro" id="IPR050397">
    <property type="entry name" value="Env_Response_Regulators"/>
</dbReference>
<dbReference type="GO" id="GO:0003700">
    <property type="term" value="F:DNA-binding transcription factor activity"/>
    <property type="evidence" value="ECO:0007669"/>
    <property type="project" value="TreeGrafter"/>
</dbReference>
<dbReference type="PRINTS" id="PR00034">
    <property type="entry name" value="HTHCRP"/>
</dbReference>
<dbReference type="Pfam" id="PF13545">
    <property type="entry name" value="HTH_Crp_2"/>
    <property type="match status" value="1"/>
</dbReference>
<feature type="domain" description="Cyclic nucleotide-binding" evidence="5">
    <location>
        <begin position="38"/>
        <end position="107"/>
    </location>
</feature>
<keyword evidence="8" id="KW-1185">Reference proteome</keyword>
<dbReference type="OrthoDB" id="667966at2"/>
<evidence type="ECO:0000256" key="3">
    <source>
        <dbReference type="ARBA" id="ARBA00023163"/>
    </source>
</evidence>
<dbReference type="Gene3D" id="2.60.120.10">
    <property type="entry name" value="Jelly Rolls"/>
    <property type="match status" value="1"/>
</dbReference>
<dbReference type="PROSITE" id="PS51063">
    <property type="entry name" value="HTH_CRP_2"/>
    <property type="match status" value="1"/>
</dbReference>
<keyword evidence="3" id="KW-0804">Transcription</keyword>
<dbReference type="GO" id="GO:0003677">
    <property type="term" value="F:DNA binding"/>
    <property type="evidence" value="ECO:0007669"/>
    <property type="project" value="UniProtKB-KW"/>
</dbReference>
<evidence type="ECO:0000259" key="6">
    <source>
        <dbReference type="PROSITE" id="PS51063"/>
    </source>
</evidence>
<dbReference type="InterPro" id="IPR018490">
    <property type="entry name" value="cNMP-bd_dom_sf"/>
</dbReference>
<evidence type="ECO:0000313" key="8">
    <source>
        <dbReference type="Proteomes" id="UP000239772"/>
    </source>
</evidence>
<dbReference type="Gene3D" id="1.10.10.10">
    <property type="entry name" value="Winged helix-like DNA-binding domain superfamily/Winged helix DNA-binding domain"/>
    <property type="match status" value="1"/>
</dbReference>
<comment type="caution">
    <text evidence="7">The sequence shown here is derived from an EMBL/GenBank/DDBJ whole genome shotgun (WGS) entry which is preliminary data.</text>
</comment>
<dbReference type="CDD" id="cd00038">
    <property type="entry name" value="CAP_ED"/>
    <property type="match status" value="1"/>
</dbReference>
<keyword evidence="4" id="KW-0535">Nitrogen fixation</keyword>
<name>A0A2T1HUS7_9HYPH</name>